<reference evidence="3 4" key="1">
    <citation type="submission" date="2024-04" db="EMBL/GenBank/DDBJ databases">
        <authorList>
            <person name="Rising A."/>
            <person name="Reimegard J."/>
            <person name="Sonavane S."/>
            <person name="Akerstrom W."/>
            <person name="Nylinder S."/>
            <person name="Hedman E."/>
            <person name="Kallberg Y."/>
        </authorList>
    </citation>
    <scope>NUCLEOTIDE SEQUENCE [LARGE SCALE GENOMIC DNA]</scope>
</reference>
<dbReference type="EMBL" id="CAXIEN010000051">
    <property type="protein sequence ID" value="CAL1270835.1"/>
    <property type="molecule type" value="Genomic_DNA"/>
</dbReference>
<keyword evidence="4" id="KW-1185">Reference proteome</keyword>
<feature type="non-terminal residue" evidence="3">
    <location>
        <position position="94"/>
    </location>
</feature>
<accession>A0AAV1ZH41</accession>
<feature type="chain" id="PRO_5043909374" description="NADH dehydrogenase subunit 6" evidence="2">
    <location>
        <begin position="19"/>
        <end position="94"/>
    </location>
</feature>
<keyword evidence="1" id="KW-0472">Membrane</keyword>
<sequence>MNFLIFSSLLFLVGLSSSQDIHREKINNGTLLENKDDDGTQIAIFFLVYNITVFTLMLIVVCVRVKDDRKTLVTRSNWRDQQTGMKNKELGVSR</sequence>
<gene>
    <name evidence="3" type="ORF">LARSCL_LOCUS5518</name>
</gene>
<comment type="caution">
    <text evidence="3">The sequence shown here is derived from an EMBL/GenBank/DDBJ whole genome shotgun (WGS) entry which is preliminary data.</text>
</comment>
<evidence type="ECO:0000313" key="3">
    <source>
        <dbReference type="EMBL" id="CAL1270835.1"/>
    </source>
</evidence>
<name>A0AAV1ZH41_9ARAC</name>
<keyword evidence="1" id="KW-0812">Transmembrane</keyword>
<dbReference type="AlphaFoldDB" id="A0AAV1ZH41"/>
<feature type="signal peptide" evidence="2">
    <location>
        <begin position="1"/>
        <end position="18"/>
    </location>
</feature>
<dbReference type="Proteomes" id="UP001497382">
    <property type="component" value="Unassembled WGS sequence"/>
</dbReference>
<evidence type="ECO:0008006" key="5">
    <source>
        <dbReference type="Google" id="ProtNLM"/>
    </source>
</evidence>
<proteinExistence type="predicted"/>
<evidence type="ECO:0000313" key="4">
    <source>
        <dbReference type="Proteomes" id="UP001497382"/>
    </source>
</evidence>
<protein>
    <recommendedName>
        <fullName evidence="5">NADH dehydrogenase subunit 6</fullName>
    </recommendedName>
</protein>
<evidence type="ECO:0000256" key="1">
    <source>
        <dbReference type="SAM" id="Phobius"/>
    </source>
</evidence>
<organism evidence="3 4">
    <name type="scientific">Larinioides sclopetarius</name>
    <dbReference type="NCBI Taxonomy" id="280406"/>
    <lineage>
        <taxon>Eukaryota</taxon>
        <taxon>Metazoa</taxon>
        <taxon>Ecdysozoa</taxon>
        <taxon>Arthropoda</taxon>
        <taxon>Chelicerata</taxon>
        <taxon>Arachnida</taxon>
        <taxon>Araneae</taxon>
        <taxon>Araneomorphae</taxon>
        <taxon>Entelegynae</taxon>
        <taxon>Araneoidea</taxon>
        <taxon>Araneidae</taxon>
        <taxon>Larinioides</taxon>
    </lineage>
</organism>
<feature type="transmembrane region" description="Helical" evidence="1">
    <location>
        <begin position="42"/>
        <end position="65"/>
    </location>
</feature>
<evidence type="ECO:0000256" key="2">
    <source>
        <dbReference type="SAM" id="SignalP"/>
    </source>
</evidence>
<keyword evidence="1" id="KW-1133">Transmembrane helix</keyword>
<keyword evidence="2" id="KW-0732">Signal</keyword>